<feature type="transmembrane region" description="Helical" evidence="1">
    <location>
        <begin position="234"/>
        <end position="254"/>
    </location>
</feature>
<gene>
    <name evidence="2" type="ORF">L195_g008621</name>
</gene>
<protein>
    <recommendedName>
        <fullName evidence="4">Transmembrane protein</fullName>
    </recommendedName>
</protein>
<keyword evidence="1" id="KW-1133">Transmembrane helix</keyword>
<evidence type="ECO:0008006" key="4">
    <source>
        <dbReference type="Google" id="ProtNLM"/>
    </source>
</evidence>
<organism evidence="2 3">
    <name type="scientific">Trifolium pratense</name>
    <name type="common">Red clover</name>
    <dbReference type="NCBI Taxonomy" id="57577"/>
    <lineage>
        <taxon>Eukaryota</taxon>
        <taxon>Viridiplantae</taxon>
        <taxon>Streptophyta</taxon>
        <taxon>Embryophyta</taxon>
        <taxon>Tracheophyta</taxon>
        <taxon>Spermatophyta</taxon>
        <taxon>Magnoliopsida</taxon>
        <taxon>eudicotyledons</taxon>
        <taxon>Gunneridae</taxon>
        <taxon>Pentapetalae</taxon>
        <taxon>rosids</taxon>
        <taxon>fabids</taxon>
        <taxon>Fabales</taxon>
        <taxon>Fabaceae</taxon>
        <taxon>Papilionoideae</taxon>
        <taxon>50 kb inversion clade</taxon>
        <taxon>NPAAA clade</taxon>
        <taxon>Hologalegina</taxon>
        <taxon>IRL clade</taxon>
        <taxon>Trifolieae</taxon>
        <taxon>Trifolium</taxon>
    </lineage>
</organism>
<reference evidence="2 3" key="1">
    <citation type="journal article" date="2014" name="Am. J. Bot.">
        <title>Genome assembly and annotation for red clover (Trifolium pratense; Fabaceae).</title>
        <authorList>
            <person name="Istvanek J."/>
            <person name="Jaros M."/>
            <person name="Krenek A."/>
            <person name="Repkova J."/>
        </authorList>
    </citation>
    <scope>NUCLEOTIDE SEQUENCE [LARGE SCALE GENOMIC DNA]</scope>
    <source>
        <strain evidence="3">cv. Tatra</strain>
        <tissue evidence="2">Young leaves</tissue>
    </source>
</reference>
<dbReference type="EMBL" id="ASHM01004959">
    <property type="protein sequence ID" value="PNY12000.1"/>
    <property type="molecule type" value="Genomic_DNA"/>
</dbReference>
<proteinExistence type="predicted"/>
<dbReference type="Proteomes" id="UP000236291">
    <property type="component" value="Unassembled WGS sequence"/>
</dbReference>
<feature type="transmembrane region" description="Helical" evidence="1">
    <location>
        <begin position="191"/>
        <end position="213"/>
    </location>
</feature>
<keyword evidence="1" id="KW-0472">Membrane</keyword>
<feature type="transmembrane region" description="Helical" evidence="1">
    <location>
        <begin position="54"/>
        <end position="74"/>
    </location>
</feature>
<name>A0A2K3P9P9_TRIPR</name>
<comment type="caution">
    <text evidence="2">The sequence shown here is derived from an EMBL/GenBank/DDBJ whole genome shotgun (WGS) entry which is preliminary data.</text>
</comment>
<sequence length="269" mass="30299">MERETVIWSSSWVELSYISRVTDKLKWWWCDEWRLALRTTFGPVLRRQSFHGVIFFRQIWMLYGLFCVPTVILGDVTRPVHGVLGHSGGGFRSRLLPFWSCSLTQVFRWRSQKAEGGSIDDGVVLAADSGTLVLLVSMFWCWAGSFGFGWFWRRSPMVAQEVSRLRSGLVLVAGLVGCGCLASGFLTSGLLWLFIAVSDSLLIPEAYGGLHYAKVGCSLLRSMWSVFSCWRFLLVWKGLVSAMVFSMGDVSFLLHSRFNVPLWLSVGVG</sequence>
<feature type="transmembrane region" description="Helical" evidence="1">
    <location>
        <begin position="132"/>
        <end position="152"/>
    </location>
</feature>
<reference evidence="2 3" key="2">
    <citation type="journal article" date="2017" name="Front. Plant Sci.">
        <title>Gene Classification and Mining of Molecular Markers Useful in Red Clover (Trifolium pratense) Breeding.</title>
        <authorList>
            <person name="Istvanek J."/>
            <person name="Dluhosova J."/>
            <person name="Dluhos P."/>
            <person name="Patkova L."/>
            <person name="Nedelnik J."/>
            <person name="Repkova J."/>
        </authorList>
    </citation>
    <scope>NUCLEOTIDE SEQUENCE [LARGE SCALE GENOMIC DNA]</scope>
    <source>
        <strain evidence="3">cv. Tatra</strain>
        <tissue evidence="2">Young leaves</tissue>
    </source>
</reference>
<evidence type="ECO:0000313" key="3">
    <source>
        <dbReference type="Proteomes" id="UP000236291"/>
    </source>
</evidence>
<evidence type="ECO:0000313" key="2">
    <source>
        <dbReference type="EMBL" id="PNY12000.1"/>
    </source>
</evidence>
<feature type="transmembrane region" description="Helical" evidence="1">
    <location>
        <begin position="164"/>
        <end position="185"/>
    </location>
</feature>
<dbReference type="AlphaFoldDB" id="A0A2K3P9P9"/>
<evidence type="ECO:0000256" key="1">
    <source>
        <dbReference type="SAM" id="Phobius"/>
    </source>
</evidence>
<keyword evidence="1" id="KW-0812">Transmembrane</keyword>
<accession>A0A2K3P9P9</accession>